<dbReference type="AlphaFoldDB" id="A0A414DFP9"/>
<gene>
    <name evidence="1" type="ORF">DW812_01135</name>
</gene>
<sequence>MNKIRRKQLQEASELIAKAQGIIESVKDDEQEAHDNLPESIQYGEKGQQMEEYIDMLDEAYGQCDDLMSIIDEI</sequence>
<protein>
    <submittedName>
        <fullName evidence="1">Uncharacterized protein</fullName>
    </submittedName>
</protein>
<comment type="caution">
    <text evidence="1">The sequence shown here is derived from an EMBL/GenBank/DDBJ whole genome shotgun (WGS) entry which is preliminary data.</text>
</comment>
<reference evidence="1 2" key="1">
    <citation type="submission" date="2018-08" db="EMBL/GenBank/DDBJ databases">
        <title>A genome reference for cultivated species of the human gut microbiota.</title>
        <authorList>
            <person name="Zou Y."/>
            <person name="Xue W."/>
            <person name="Luo G."/>
        </authorList>
    </citation>
    <scope>NUCLEOTIDE SEQUENCE [LARGE SCALE GENOMIC DNA]</scope>
    <source>
        <strain evidence="1 2">AM32-6</strain>
    </source>
</reference>
<dbReference type="RefSeq" id="WP_118043586.1">
    <property type="nucleotide sequence ID" value="NZ_QSIR01000001.1"/>
</dbReference>
<accession>A0A414DFP9</accession>
<organism evidence="1 2">
    <name type="scientific">Mediterraneibacter gnavus</name>
    <name type="common">Ruminococcus gnavus</name>
    <dbReference type="NCBI Taxonomy" id="33038"/>
    <lineage>
        <taxon>Bacteria</taxon>
        <taxon>Bacillati</taxon>
        <taxon>Bacillota</taxon>
        <taxon>Clostridia</taxon>
        <taxon>Lachnospirales</taxon>
        <taxon>Lachnospiraceae</taxon>
        <taxon>Mediterraneibacter</taxon>
    </lineage>
</organism>
<proteinExistence type="predicted"/>
<name>A0A414DFP9_MEDGN</name>
<dbReference type="Proteomes" id="UP000284472">
    <property type="component" value="Unassembled WGS sequence"/>
</dbReference>
<dbReference type="EMBL" id="QSIR01000001">
    <property type="protein sequence ID" value="RHD09384.1"/>
    <property type="molecule type" value="Genomic_DNA"/>
</dbReference>
<evidence type="ECO:0000313" key="2">
    <source>
        <dbReference type="Proteomes" id="UP000284472"/>
    </source>
</evidence>
<evidence type="ECO:0000313" key="1">
    <source>
        <dbReference type="EMBL" id="RHD09384.1"/>
    </source>
</evidence>